<dbReference type="WBParaSite" id="TCNE_0001122701-mRNA-1">
    <property type="protein sequence ID" value="TCNE_0001122701-mRNA-1"/>
    <property type="gene ID" value="TCNE_0001122701"/>
</dbReference>
<reference evidence="3" key="1">
    <citation type="submission" date="2016-06" db="UniProtKB">
        <authorList>
            <consortium name="WormBaseParasite"/>
        </authorList>
    </citation>
    <scope>IDENTIFICATION</scope>
</reference>
<dbReference type="Proteomes" id="UP000050794">
    <property type="component" value="Unassembled WGS sequence"/>
</dbReference>
<accession>A0A183URV7</accession>
<evidence type="ECO:0000313" key="2">
    <source>
        <dbReference type="Proteomes" id="UP000050794"/>
    </source>
</evidence>
<evidence type="ECO:0000313" key="1">
    <source>
        <dbReference type="EMBL" id="VDM42548.1"/>
    </source>
</evidence>
<sequence length="70" mass="8099">MGDYFTAATEQIKSSGNEFMDEFTVGRNLVKGSWELQRVSFFTSLISTRVEQLTADVRFHWDAPYWEAIS</sequence>
<organism evidence="2 3">
    <name type="scientific">Toxocara canis</name>
    <name type="common">Canine roundworm</name>
    <dbReference type="NCBI Taxonomy" id="6265"/>
    <lineage>
        <taxon>Eukaryota</taxon>
        <taxon>Metazoa</taxon>
        <taxon>Ecdysozoa</taxon>
        <taxon>Nematoda</taxon>
        <taxon>Chromadorea</taxon>
        <taxon>Rhabditida</taxon>
        <taxon>Spirurina</taxon>
        <taxon>Ascaridomorpha</taxon>
        <taxon>Ascaridoidea</taxon>
        <taxon>Toxocaridae</taxon>
        <taxon>Toxocara</taxon>
    </lineage>
</organism>
<gene>
    <name evidence="1" type="ORF">TCNE_LOCUS11227</name>
</gene>
<dbReference type="EMBL" id="UYWY01020787">
    <property type="protein sequence ID" value="VDM42548.1"/>
    <property type="molecule type" value="Genomic_DNA"/>
</dbReference>
<keyword evidence="2" id="KW-1185">Reference proteome</keyword>
<evidence type="ECO:0000313" key="3">
    <source>
        <dbReference type="WBParaSite" id="TCNE_0001122701-mRNA-1"/>
    </source>
</evidence>
<protein>
    <submittedName>
        <fullName evidence="3">Transposase</fullName>
    </submittedName>
</protein>
<proteinExistence type="predicted"/>
<reference evidence="1 2" key="2">
    <citation type="submission" date="2018-11" db="EMBL/GenBank/DDBJ databases">
        <authorList>
            <consortium name="Pathogen Informatics"/>
        </authorList>
    </citation>
    <scope>NUCLEOTIDE SEQUENCE [LARGE SCALE GENOMIC DNA]</scope>
</reference>
<dbReference type="AlphaFoldDB" id="A0A183URV7"/>
<name>A0A183URV7_TOXCA</name>